<reference evidence="4" key="1">
    <citation type="submission" date="2022-11" db="EMBL/GenBank/DDBJ databases">
        <title>Robbsia betulipollinis sp. nov., isolated from pollen of birch (Betula pendula).</title>
        <authorList>
            <person name="Shi H."/>
            <person name="Ambika Manirajan B."/>
            <person name="Ratering S."/>
            <person name="Geissler-Plaum R."/>
            <person name="Schnell S."/>
        </authorList>
    </citation>
    <scope>NUCLEOTIDE SEQUENCE</scope>
    <source>
        <strain evidence="4">Bb-Pol-6</strain>
    </source>
</reference>
<dbReference type="RefSeq" id="WP_267849379.1">
    <property type="nucleotide sequence ID" value="NZ_JAPMXC010000010.1"/>
</dbReference>
<gene>
    <name evidence="4" type="ORF">OVY01_20250</name>
</gene>
<dbReference type="EMBL" id="JAPMXC010000010">
    <property type="protein sequence ID" value="MCY0389480.1"/>
    <property type="molecule type" value="Genomic_DNA"/>
</dbReference>
<keyword evidence="2" id="KW-0812">Transmembrane</keyword>
<keyword evidence="2" id="KW-0472">Membrane</keyword>
<proteinExistence type="predicted"/>
<comment type="caution">
    <text evidence="4">The sequence shown here is derived from an EMBL/GenBank/DDBJ whole genome shotgun (WGS) entry which is preliminary data.</text>
</comment>
<organism evidence="4 5">
    <name type="scientific">Robbsia betulipollinis</name>
    <dbReference type="NCBI Taxonomy" id="2981849"/>
    <lineage>
        <taxon>Bacteria</taxon>
        <taxon>Pseudomonadati</taxon>
        <taxon>Pseudomonadota</taxon>
        <taxon>Betaproteobacteria</taxon>
        <taxon>Burkholderiales</taxon>
        <taxon>Burkholderiaceae</taxon>
        <taxon>Robbsia</taxon>
    </lineage>
</organism>
<evidence type="ECO:0000313" key="5">
    <source>
        <dbReference type="Proteomes" id="UP001082899"/>
    </source>
</evidence>
<feature type="transmembrane region" description="Helical" evidence="2">
    <location>
        <begin position="61"/>
        <end position="86"/>
    </location>
</feature>
<protein>
    <submittedName>
        <fullName evidence="4">Pilus assembly protein</fullName>
    </submittedName>
</protein>
<evidence type="ECO:0000259" key="3">
    <source>
        <dbReference type="Pfam" id="PF07811"/>
    </source>
</evidence>
<feature type="domain" description="TadE-like" evidence="3">
    <location>
        <begin position="59"/>
        <end position="100"/>
    </location>
</feature>
<dbReference type="Proteomes" id="UP001082899">
    <property type="component" value="Unassembled WGS sequence"/>
</dbReference>
<feature type="region of interest" description="Disordered" evidence="1">
    <location>
        <begin position="1"/>
        <end position="21"/>
    </location>
</feature>
<evidence type="ECO:0000313" key="4">
    <source>
        <dbReference type="EMBL" id="MCY0389480.1"/>
    </source>
</evidence>
<name>A0ABT3ZUB1_9BURK</name>
<dbReference type="Pfam" id="PF07811">
    <property type="entry name" value="TadE"/>
    <property type="match status" value="1"/>
</dbReference>
<sequence length="257" mass="27733">MTKPGERQPATRPDRRHSCSFGSSALPEGCVTRGPARPDAILRRLLPRLIRRPLRSDRGSVSVELAIVTPLVLLIMLGFSEMYLYMRAVSSVEHTAFTIADSISQMSQVINDQTTSNSSNLGAIWNAAALVAAPSPLRAGGGVVVTSICDATTTPCGTAAAQWQSLTAMGTPQLYWQAQAPWTAKGMVTQETAKNLLPSTWPFRSGDSAIVVEVFYSYDPFSMTRGLWSAAPGTQTIYRRVYVRQRAGNALPLVAAS</sequence>
<keyword evidence="2" id="KW-1133">Transmembrane helix</keyword>
<evidence type="ECO:0000256" key="1">
    <source>
        <dbReference type="SAM" id="MobiDB-lite"/>
    </source>
</evidence>
<keyword evidence="5" id="KW-1185">Reference proteome</keyword>
<dbReference type="InterPro" id="IPR012495">
    <property type="entry name" value="TadE-like_dom"/>
</dbReference>
<evidence type="ECO:0000256" key="2">
    <source>
        <dbReference type="SAM" id="Phobius"/>
    </source>
</evidence>
<accession>A0ABT3ZUB1</accession>